<organism evidence="5 6">
    <name type="scientific">Aphanizomenon flos-aquae FACHB-1040</name>
    <dbReference type="NCBI Taxonomy" id="2692887"/>
    <lineage>
        <taxon>Bacteria</taxon>
        <taxon>Bacillati</taxon>
        <taxon>Cyanobacteriota</taxon>
        <taxon>Cyanophyceae</taxon>
        <taxon>Nostocales</taxon>
        <taxon>Aphanizomenonaceae</taxon>
        <taxon>Aphanizomenon</taxon>
    </lineage>
</organism>
<feature type="repeat" description="TPR" evidence="3">
    <location>
        <begin position="454"/>
        <end position="487"/>
    </location>
</feature>
<dbReference type="InterPro" id="IPR050498">
    <property type="entry name" value="Ycf3"/>
</dbReference>
<accession>A0ABR8C123</accession>
<dbReference type="Pfam" id="PF13181">
    <property type="entry name" value="TPR_8"/>
    <property type="match status" value="1"/>
</dbReference>
<feature type="repeat" description="TPR" evidence="3">
    <location>
        <begin position="420"/>
        <end position="453"/>
    </location>
</feature>
<keyword evidence="6" id="KW-1185">Reference proteome</keyword>
<dbReference type="PANTHER" id="PTHR44858">
    <property type="entry name" value="TETRATRICOPEPTIDE REPEAT PROTEIN 6"/>
    <property type="match status" value="1"/>
</dbReference>
<comment type="caution">
    <text evidence="5">The sequence shown here is derived from an EMBL/GenBank/DDBJ whole genome shotgun (WGS) entry which is preliminary data.</text>
</comment>
<dbReference type="PROSITE" id="PS50293">
    <property type="entry name" value="TPR_REGION"/>
    <property type="match status" value="2"/>
</dbReference>
<dbReference type="Gene3D" id="1.25.40.10">
    <property type="entry name" value="Tetratricopeptide repeat domain"/>
    <property type="match status" value="4"/>
</dbReference>
<feature type="repeat" description="TPR" evidence="3">
    <location>
        <begin position="386"/>
        <end position="419"/>
    </location>
</feature>
<dbReference type="InterPro" id="IPR011990">
    <property type="entry name" value="TPR-like_helical_dom_sf"/>
</dbReference>
<protein>
    <submittedName>
        <fullName evidence="5">Tetratricopeptide repeat protein</fullName>
    </submittedName>
</protein>
<dbReference type="SMART" id="SM00028">
    <property type="entry name" value="TPR"/>
    <property type="match status" value="8"/>
</dbReference>
<evidence type="ECO:0000256" key="2">
    <source>
        <dbReference type="ARBA" id="ARBA00022803"/>
    </source>
</evidence>
<feature type="coiled-coil region" evidence="4">
    <location>
        <begin position="225"/>
        <end position="252"/>
    </location>
</feature>
<feature type="repeat" description="TPR" evidence="3">
    <location>
        <begin position="522"/>
        <end position="555"/>
    </location>
</feature>
<evidence type="ECO:0000256" key="1">
    <source>
        <dbReference type="ARBA" id="ARBA00022737"/>
    </source>
</evidence>
<feature type="repeat" description="TPR" evidence="3">
    <location>
        <begin position="488"/>
        <end position="521"/>
    </location>
</feature>
<evidence type="ECO:0000256" key="4">
    <source>
        <dbReference type="SAM" id="Coils"/>
    </source>
</evidence>
<dbReference type="Pfam" id="PF13432">
    <property type="entry name" value="TPR_16"/>
    <property type="match status" value="2"/>
</dbReference>
<dbReference type="PROSITE" id="PS50005">
    <property type="entry name" value="TPR"/>
    <property type="match status" value="6"/>
</dbReference>
<dbReference type="EMBL" id="JACJQT010000072">
    <property type="protein sequence ID" value="MBD2280742.1"/>
    <property type="molecule type" value="Genomic_DNA"/>
</dbReference>
<name>A0ABR8C123_APHFL</name>
<evidence type="ECO:0000313" key="6">
    <source>
        <dbReference type="Proteomes" id="UP000606721"/>
    </source>
</evidence>
<keyword evidence="1" id="KW-0677">Repeat</keyword>
<dbReference type="Pfam" id="PF00515">
    <property type="entry name" value="TPR_1"/>
    <property type="match status" value="2"/>
</dbReference>
<dbReference type="PANTHER" id="PTHR44858:SF1">
    <property type="entry name" value="UDP-N-ACETYLGLUCOSAMINE--PEPTIDE N-ACETYLGLUCOSAMINYLTRANSFERASE SPINDLY-RELATED"/>
    <property type="match status" value="1"/>
</dbReference>
<gene>
    <name evidence="5" type="ORF">H6F99_21430</name>
</gene>
<proteinExistence type="predicted"/>
<reference evidence="5 6" key="1">
    <citation type="journal article" date="2020" name="ISME J.">
        <title>Comparative genomics reveals insights into cyanobacterial evolution and habitat adaptation.</title>
        <authorList>
            <person name="Chen M.Y."/>
            <person name="Teng W.K."/>
            <person name="Zhao L."/>
            <person name="Hu C.X."/>
            <person name="Zhou Y.K."/>
            <person name="Han B.P."/>
            <person name="Song L.R."/>
            <person name="Shu W.S."/>
        </authorList>
    </citation>
    <scope>NUCLEOTIDE SEQUENCE [LARGE SCALE GENOMIC DNA]</scope>
    <source>
        <strain evidence="5 6">FACHB-1040</strain>
    </source>
</reference>
<sequence length="986" mass="112909">MKRRNLLYNKNWQMFRWLLQWLNRFLQYPFGSLGISDPKSSQGNLVADQPPELTNADLESLFNELLEGVHQARGQQWAFKYLQRMEPRITVDRWIDWLLIFGDKLLASPAPNLQLAERMVKLGELSMGEVSNLSYDIGMQLLRRNLNQEYESTQESQEWEISIPTQEELDTPGQELLRQFGEQIWQYQEMEPLSHPQSPMVEDLFTGESLELSHESLAEDIFDNTAKTENDYQSYEHKIQEFSQNVEDVIADPESRMEKSWHEPWVNLEPQLASTFDELVVRLKQSNDLVQRLASELAIRDGQIVQQSRSQVVVTNPAESLFYEGLQQAKAGKLLAALYLYERASQIQPQAYEYWFNQGLTLFYLQRFTEAIAAYNQTLALKPDFYKVWYNRGGILGELGDFDAAIASFDQAIAIQPNYQPAWSSRGLALLKLGLIGEAIDSYDQALNLEPQDAETWYYRGIALAVVEQYAEAIASYDQALHLEPNYHEVWIDRGVVLFSLKQWSEAIESWDQALAVQPEFYLAWYNRGVSFENLGCREDAIASYQQAIAIKPDFHPAWYNQAVALFYLDRFPQAIYCYDSALEMKLDYWEAWLGRGAAAGHLTPQQSSLIIVSSISAANPNLNLGGYEGKLASYQEGLKYLRPDTHPEGWGRLHIAVGNTYYEQGKKETAHRDYWHHAMSEYQLALSTLTPEDFPEFHLEILQLLAKVLVCLGETTTAQELQKWGIELLQQLLTQPTRSDENKKQLLLKFIGLGQLAVDLAVNTGDLVEAWEIAEQGKNNCLQWLIPDLNYQLQSGNYHGIQKLLNPSTAIIYWHISPAALHTFIIKDQAPSPILLFTPIQDIEAIPEGVRRLIEFEQWLADWQQSATLSKLLELQNILNISTIIQELEGVETIILIPHRDLYKLPLHSLFKLSFVSVASAKVANYNISYLPSVAMGIYLQSQSSSNGHQDYPLLKSDSEARYRNQLASEIISETFAISQDFLSY</sequence>
<evidence type="ECO:0000256" key="3">
    <source>
        <dbReference type="PROSITE-ProRule" id="PRU00339"/>
    </source>
</evidence>
<evidence type="ECO:0000313" key="5">
    <source>
        <dbReference type="EMBL" id="MBD2280742.1"/>
    </source>
</evidence>
<dbReference type="InterPro" id="IPR019734">
    <property type="entry name" value="TPR_rpt"/>
</dbReference>
<keyword evidence="4" id="KW-0175">Coiled coil</keyword>
<keyword evidence="2 3" id="KW-0802">TPR repeat</keyword>
<feature type="repeat" description="TPR" evidence="3">
    <location>
        <begin position="352"/>
        <end position="385"/>
    </location>
</feature>
<dbReference type="SUPFAM" id="SSF48452">
    <property type="entry name" value="TPR-like"/>
    <property type="match status" value="2"/>
</dbReference>
<dbReference type="Proteomes" id="UP000606721">
    <property type="component" value="Unassembled WGS sequence"/>
</dbReference>